<dbReference type="Gene3D" id="3.60.21.10">
    <property type="match status" value="1"/>
</dbReference>
<dbReference type="RefSeq" id="WP_249514764.1">
    <property type="nucleotide sequence ID" value="NZ_CP093366.1"/>
</dbReference>
<dbReference type="Gene3D" id="3.90.780.10">
    <property type="entry name" value="5'-Nucleotidase, C-terminal domain"/>
    <property type="match status" value="1"/>
</dbReference>
<proteinExistence type="inferred from homology"/>
<organism evidence="5 6">
    <name type="scientific">Bombilactobacillus folatiphilus</name>
    <dbReference type="NCBI Taxonomy" id="2923362"/>
    <lineage>
        <taxon>Bacteria</taxon>
        <taxon>Bacillati</taxon>
        <taxon>Bacillota</taxon>
        <taxon>Bacilli</taxon>
        <taxon>Lactobacillales</taxon>
        <taxon>Lactobacillaceae</taxon>
        <taxon>Bombilactobacillus</taxon>
    </lineage>
</organism>
<protein>
    <submittedName>
        <fullName evidence="5">Metallophosphatase</fullName>
    </submittedName>
</protein>
<keyword evidence="1" id="KW-0732">Signal</keyword>
<dbReference type="CDD" id="cd00845">
    <property type="entry name" value="MPP_UshA_N_like"/>
    <property type="match status" value="1"/>
</dbReference>
<dbReference type="Proteomes" id="UP000831495">
    <property type="component" value="Chromosome"/>
</dbReference>
<dbReference type="InterPro" id="IPR006179">
    <property type="entry name" value="5_nucleotidase/apyrase"/>
</dbReference>
<dbReference type="InterPro" id="IPR036907">
    <property type="entry name" value="5'-Nucleotdase_C_sf"/>
</dbReference>
<dbReference type="PANTHER" id="PTHR11575">
    <property type="entry name" value="5'-NUCLEOTIDASE-RELATED"/>
    <property type="match status" value="1"/>
</dbReference>
<evidence type="ECO:0000313" key="5">
    <source>
        <dbReference type="EMBL" id="UQS82486.1"/>
    </source>
</evidence>
<evidence type="ECO:0000313" key="6">
    <source>
        <dbReference type="Proteomes" id="UP000831495"/>
    </source>
</evidence>
<dbReference type="Pfam" id="PF00149">
    <property type="entry name" value="Metallophos"/>
    <property type="match status" value="1"/>
</dbReference>
<feature type="domain" description="Calcineurin-like phosphoesterase" evidence="3">
    <location>
        <begin position="7"/>
        <end position="205"/>
    </location>
</feature>
<dbReference type="SUPFAM" id="SSF55816">
    <property type="entry name" value="5'-nucleotidase (syn. UDP-sugar hydrolase), C-terminal domain"/>
    <property type="match status" value="1"/>
</dbReference>
<feature type="domain" description="5'-Nucleotidase C-terminal" evidence="4">
    <location>
        <begin position="285"/>
        <end position="420"/>
    </location>
</feature>
<dbReference type="PROSITE" id="PS00785">
    <property type="entry name" value="5_NUCLEOTIDASE_1"/>
    <property type="match status" value="1"/>
</dbReference>
<evidence type="ECO:0000259" key="4">
    <source>
        <dbReference type="Pfam" id="PF02872"/>
    </source>
</evidence>
<reference evidence="5" key="1">
    <citation type="journal article" date="2022" name="Int. J. Syst. Evol. Microbiol.">
        <title>Apilactobacillus apisilvae sp. nov., Nicolia spurrieriana gen. nov. sp. nov., Bombilactobacillus folatiphilus sp. nov. and Bombilactobacillus thymidiniphilus sp. nov., four new lactic acid bacterial isolates from stingless bees Tetragonula carbonaria and Austroplebeia australis.</title>
        <authorList>
            <person name="Oliphant S.A."/>
            <person name="Watson-Haigh N.S."/>
            <person name="Sumby K.M."/>
            <person name="Gardner J."/>
            <person name="Groom S."/>
            <person name="Jiranek V."/>
        </authorList>
    </citation>
    <scope>NUCLEOTIDE SEQUENCE</scope>
    <source>
        <strain evidence="5">SG4_D2</strain>
    </source>
</reference>
<dbReference type="InterPro" id="IPR004843">
    <property type="entry name" value="Calcineurin-like_PHP"/>
</dbReference>
<dbReference type="SUPFAM" id="SSF56300">
    <property type="entry name" value="Metallo-dependent phosphatases"/>
    <property type="match status" value="1"/>
</dbReference>
<keyword evidence="2" id="KW-0378">Hydrolase</keyword>
<dbReference type="Pfam" id="PF02872">
    <property type="entry name" value="5_nucleotid_C"/>
    <property type="match status" value="1"/>
</dbReference>
<dbReference type="EMBL" id="CP093366">
    <property type="protein sequence ID" value="UQS82486.1"/>
    <property type="molecule type" value="Genomic_DNA"/>
</dbReference>
<comment type="similarity">
    <text evidence="2">Belongs to the 5'-nucleotidase family.</text>
</comment>
<dbReference type="InterPro" id="IPR029052">
    <property type="entry name" value="Metallo-depent_PP-like"/>
</dbReference>
<gene>
    <name evidence="5" type="ORF">MOO45_02030</name>
</gene>
<accession>A0ABY4PAC9</accession>
<dbReference type="InterPro" id="IPR006146">
    <property type="entry name" value="5'-Nucleotdase_CS"/>
</dbReference>
<dbReference type="PRINTS" id="PR01607">
    <property type="entry name" value="APYRASEFAMLY"/>
</dbReference>
<name>A0ABY4PAC9_9LACO</name>
<dbReference type="PIRSF" id="PIRSF036361">
    <property type="entry name" value="YunD"/>
    <property type="match status" value="1"/>
</dbReference>
<keyword evidence="2" id="KW-0547">Nucleotide-binding</keyword>
<evidence type="ECO:0000256" key="2">
    <source>
        <dbReference type="RuleBase" id="RU362119"/>
    </source>
</evidence>
<dbReference type="InterPro" id="IPR008334">
    <property type="entry name" value="5'-Nucleotdase_C"/>
</dbReference>
<dbReference type="InterPro" id="IPR011240">
    <property type="entry name" value="Pesterase_YunD"/>
</dbReference>
<evidence type="ECO:0000256" key="1">
    <source>
        <dbReference type="ARBA" id="ARBA00022729"/>
    </source>
</evidence>
<keyword evidence="6" id="KW-1185">Reference proteome</keyword>
<dbReference type="PANTHER" id="PTHR11575:SF23">
    <property type="entry name" value="5-NUCLEOTIDASE FAMILY PROTEIN"/>
    <property type="match status" value="1"/>
</dbReference>
<sequence>MDEQIQLLHTNDLHSHFENFPRIERFIKHRRQVNQEANVQTFLFDVGDATDRQHPLTETTQAQANIQWMNRLNYDAVTIGNSEGLYYSHNVLEHMYDTAKFDVIVGNLKETNQMLPHFAKEYRIITTAKQTKIGLLGLTAPYTSAYPLADWRIEEVAQVLPTLIVELAPQVDVLVLLSHLGLSMDRILAKTYPQLDIIIGAHTHHLLPQGELVNQTLLTAAGKYGQHVGMINLQLQDHQLITKSARTIQTATLPEHAADQRVITTYEREGRQLLQQQKLAWLPTTLTKNPFTSCAAINMALQALKEITHSSAAMLSSGLFLTDLQAGLVTADTLHQQLPHAVHIMITKLKGQDFWRFVMEVEKNRGFLRNFPQKGMGFRGKIFGEIVFSGVQVDHKLQQVFYNGQLVQSDRIYQIALLDHYSFIPFFPTLQIVGQNRILYPEFFRETLGRYLTKKYPLKQESD</sequence>
<evidence type="ECO:0000259" key="3">
    <source>
        <dbReference type="Pfam" id="PF00149"/>
    </source>
</evidence>